<evidence type="ECO:0000313" key="2">
    <source>
        <dbReference type="EMBL" id="ALW85773.1"/>
    </source>
</evidence>
<sequence length="127" mass="14410">MLLPSLLLVLPACQRPEEPPKPADLLPKEKMIALLADLHVLEARVESSRLQPDSARALYLSQEKQLLARRAATDSAFQRSYRYYFIHGKDLDDIYKAVIDTLGRREKKLDPASAAYSKEPQHNQPAK</sequence>
<reference evidence="2 3" key="1">
    <citation type="submission" date="2015-12" db="EMBL/GenBank/DDBJ databases">
        <authorList>
            <person name="Shamseldin A."/>
            <person name="Moawad H."/>
            <person name="Abd El-Rahim W.M."/>
            <person name="Sadowsky M.J."/>
        </authorList>
    </citation>
    <scope>NUCLEOTIDE SEQUENCE [LARGE SCALE GENOMIC DNA]</scope>
    <source>
        <strain evidence="2 3">DG5B</strain>
    </source>
</reference>
<dbReference type="KEGG" id="hyg:AUC43_12140"/>
<evidence type="ECO:0000259" key="1">
    <source>
        <dbReference type="Pfam" id="PF14129"/>
    </source>
</evidence>
<evidence type="ECO:0000313" key="3">
    <source>
        <dbReference type="Proteomes" id="UP000059542"/>
    </source>
</evidence>
<dbReference type="AlphaFoldDB" id="A0A0U4AYE5"/>
<protein>
    <recommendedName>
        <fullName evidence="1">DUF4296 domain-containing protein</fullName>
    </recommendedName>
</protein>
<dbReference type="Pfam" id="PF14129">
    <property type="entry name" value="DUF4296"/>
    <property type="match status" value="1"/>
</dbReference>
<gene>
    <name evidence="2" type="ORF">AUC43_12140</name>
</gene>
<dbReference type="STRING" id="1411621.AUC43_12140"/>
<accession>A0A0U4AYE5</accession>
<keyword evidence="3" id="KW-1185">Reference proteome</keyword>
<dbReference type="InterPro" id="IPR025381">
    <property type="entry name" value="DUF4296"/>
</dbReference>
<name>A0A0U4AYE5_9BACT</name>
<dbReference type="EMBL" id="CP013909">
    <property type="protein sequence ID" value="ALW85773.1"/>
    <property type="molecule type" value="Genomic_DNA"/>
</dbReference>
<proteinExistence type="predicted"/>
<feature type="domain" description="DUF4296" evidence="1">
    <location>
        <begin position="22"/>
        <end position="107"/>
    </location>
</feature>
<dbReference type="Proteomes" id="UP000059542">
    <property type="component" value="Chromosome"/>
</dbReference>
<organism evidence="2 3">
    <name type="scientific">Hymenobacter sedentarius</name>
    <dbReference type="NCBI Taxonomy" id="1411621"/>
    <lineage>
        <taxon>Bacteria</taxon>
        <taxon>Pseudomonadati</taxon>
        <taxon>Bacteroidota</taxon>
        <taxon>Cytophagia</taxon>
        <taxon>Cytophagales</taxon>
        <taxon>Hymenobacteraceae</taxon>
        <taxon>Hymenobacter</taxon>
    </lineage>
</organism>